<protein>
    <submittedName>
        <fullName evidence="1">Uncharacterized protein</fullName>
    </submittedName>
</protein>
<name>A0A438IVF2_VITVI</name>
<organism evidence="1 2">
    <name type="scientific">Vitis vinifera</name>
    <name type="common">Grape</name>
    <dbReference type="NCBI Taxonomy" id="29760"/>
    <lineage>
        <taxon>Eukaryota</taxon>
        <taxon>Viridiplantae</taxon>
        <taxon>Streptophyta</taxon>
        <taxon>Embryophyta</taxon>
        <taxon>Tracheophyta</taxon>
        <taxon>Spermatophyta</taxon>
        <taxon>Magnoliopsida</taxon>
        <taxon>eudicotyledons</taxon>
        <taxon>Gunneridae</taxon>
        <taxon>Pentapetalae</taxon>
        <taxon>rosids</taxon>
        <taxon>Vitales</taxon>
        <taxon>Vitaceae</taxon>
        <taxon>Viteae</taxon>
        <taxon>Vitis</taxon>
    </lineage>
</organism>
<evidence type="ECO:0000313" key="1">
    <source>
        <dbReference type="EMBL" id="RVX00723.1"/>
    </source>
</evidence>
<accession>A0A438IVF2</accession>
<dbReference type="AlphaFoldDB" id="A0A438IVF2"/>
<gene>
    <name evidence="1" type="ORF">CK203_030309</name>
</gene>
<comment type="caution">
    <text evidence="1">The sequence shown here is derived from an EMBL/GenBank/DDBJ whole genome shotgun (WGS) entry which is preliminary data.</text>
</comment>
<dbReference type="EMBL" id="QGNW01000080">
    <property type="protein sequence ID" value="RVX00723.1"/>
    <property type="molecule type" value="Genomic_DNA"/>
</dbReference>
<evidence type="ECO:0000313" key="2">
    <source>
        <dbReference type="Proteomes" id="UP000288805"/>
    </source>
</evidence>
<dbReference type="Proteomes" id="UP000288805">
    <property type="component" value="Unassembled WGS sequence"/>
</dbReference>
<reference evidence="1 2" key="1">
    <citation type="journal article" date="2018" name="PLoS Genet.">
        <title>Population sequencing reveals clonal diversity and ancestral inbreeding in the grapevine cultivar Chardonnay.</title>
        <authorList>
            <person name="Roach M.J."/>
            <person name="Johnson D.L."/>
            <person name="Bohlmann J."/>
            <person name="van Vuuren H.J."/>
            <person name="Jones S.J."/>
            <person name="Pretorius I.S."/>
            <person name="Schmidt S.A."/>
            <person name="Borneman A.R."/>
        </authorList>
    </citation>
    <scope>NUCLEOTIDE SEQUENCE [LARGE SCALE GENOMIC DNA]</scope>
    <source>
        <strain evidence="2">cv. Chardonnay</strain>
        <tissue evidence="1">Leaf</tissue>
    </source>
</reference>
<proteinExistence type="predicted"/>
<sequence length="84" mass="9171">MAKIRVNGHLKDADIKKGMSNVFLSLLAGAREWRLSTNRILFVSLGSDALGKMEIAFPEGEVFAALSSFYEDKALGPDGFTMAF</sequence>